<evidence type="ECO:0000313" key="1">
    <source>
        <dbReference type="EMBL" id="GAA4648307.1"/>
    </source>
</evidence>
<reference evidence="2" key="1">
    <citation type="journal article" date="2019" name="Int. J. Syst. Evol. Microbiol.">
        <title>The Global Catalogue of Microorganisms (GCM) 10K type strain sequencing project: providing services to taxonomists for standard genome sequencing and annotation.</title>
        <authorList>
            <consortium name="The Broad Institute Genomics Platform"/>
            <consortium name="The Broad Institute Genome Sequencing Center for Infectious Disease"/>
            <person name="Wu L."/>
            <person name="Ma J."/>
        </authorList>
    </citation>
    <scope>NUCLEOTIDE SEQUENCE [LARGE SCALE GENOMIC DNA]</scope>
    <source>
        <strain evidence="2">JCM 17805</strain>
    </source>
</reference>
<organism evidence="1 2">
    <name type="scientific">Kistimonas scapharcae</name>
    <dbReference type="NCBI Taxonomy" id="1036133"/>
    <lineage>
        <taxon>Bacteria</taxon>
        <taxon>Pseudomonadati</taxon>
        <taxon>Pseudomonadota</taxon>
        <taxon>Gammaproteobacteria</taxon>
        <taxon>Oceanospirillales</taxon>
        <taxon>Endozoicomonadaceae</taxon>
        <taxon>Kistimonas</taxon>
    </lineage>
</organism>
<name>A0ABP8UXG4_9GAMM</name>
<dbReference type="EMBL" id="BAABFL010000063">
    <property type="protein sequence ID" value="GAA4648307.1"/>
    <property type="molecule type" value="Genomic_DNA"/>
</dbReference>
<sequence length="58" mass="6603">MRVFKTRWFQRWAKKEGLSDKVLMAAVQEMEQGLVDADLGGSVYKKRDSANGEGKARK</sequence>
<dbReference type="RefSeq" id="WP_345193818.1">
    <property type="nucleotide sequence ID" value="NZ_BAABFL010000063.1"/>
</dbReference>
<comment type="caution">
    <text evidence="1">The sequence shown here is derived from an EMBL/GenBank/DDBJ whole genome shotgun (WGS) entry which is preliminary data.</text>
</comment>
<gene>
    <name evidence="1" type="ORF">GCM10023116_05740</name>
</gene>
<dbReference type="Pfam" id="PF06296">
    <property type="entry name" value="RelE"/>
    <property type="match status" value="1"/>
</dbReference>
<dbReference type="Proteomes" id="UP001500604">
    <property type="component" value="Unassembled WGS sequence"/>
</dbReference>
<accession>A0ABP8UXG4</accession>
<evidence type="ECO:0000313" key="2">
    <source>
        <dbReference type="Proteomes" id="UP001500604"/>
    </source>
</evidence>
<proteinExistence type="predicted"/>
<keyword evidence="2" id="KW-1185">Reference proteome</keyword>
<dbReference type="InterPro" id="IPR009387">
    <property type="entry name" value="HigB-2"/>
</dbReference>
<protein>
    <submittedName>
        <fullName evidence="1">Uncharacterized protein</fullName>
    </submittedName>
</protein>